<protein>
    <recommendedName>
        <fullName evidence="2">histidine kinase</fullName>
        <ecNumber evidence="2">2.7.13.3</ecNumber>
    </recommendedName>
</protein>
<dbReference type="RefSeq" id="WP_254101299.1">
    <property type="nucleotide sequence ID" value="NZ_JANATA010000017.1"/>
</dbReference>
<keyword evidence="8" id="KW-0812">Transmembrane</keyword>
<dbReference type="Pfam" id="PF00072">
    <property type="entry name" value="Response_reg"/>
    <property type="match status" value="1"/>
</dbReference>
<dbReference type="CDD" id="cd17546">
    <property type="entry name" value="REC_hyHK_CKI1_RcsC-like"/>
    <property type="match status" value="1"/>
</dbReference>
<evidence type="ECO:0000259" key="9">
    <source>
        <dbReference type="PROSITE" id="PS50109"/>
    </source>
</evidence>
<dbReference type="Pfam" id="PF02518">
    <property type="entry name" value="HATPase_c"/>
    <property type="match status" value="1"/>
</dbReference>
<sequence>MNKQRYNRKLIMVGVSICIMLLVSYLAVFEIHRLNTQSQNISTIIQQDITTISNRLASEQAINTEIETYLQLGDNFQNIMDMTEASQSNTSLGYTDNFIINELTKIQILIDNIRLTQSLALSIARTPEAFSSIKGLSSIDFASQTISRAEYKILFRRLSSSMLDLIQYQNTYYQNELAIMLSLQNKYIFISLGAFIYVILALMFAFKVHLKQTRKLLKLKQEQALTILNNKDKEFFLSNISHEIRTPLNGLFGIIQSIEANYAEPKKVKSYIASALQSYDHIMSLVNGLLDLSKDKVAEEPIRPRPFYLADVMNLVINEQESIAEQKGLHLEYHIPEWEALSQRMLDPVKLSQIIRNLLNNAIKFTRKGTVTVHVHSTAVSDSVKISISDTGIGIPKDKLAIIFEAFQQVDNELDKQFQGTGLGLHIVHTLIERMGGLVEVRSVLKKGTTFELFIPLPICADIKQEQMTQPAPPIVFPEQLTVLLVEDNEINQMVFCSLLENENIKVIVAEDGYSCLEVIEKNDFDLIFMDIQMPGMDGIMTFESLQKMNIKTPVVALTGNVMPKQVAEYYKTGFTDVLPKPYKREQILNMLVRHAR</sequence>
<comment type="caution">
    <text evidence="11">The sequence shown here is derived from an EMBL/GenBank/DDBJ whole genome shotgun (WGS) entry which is preliminary data.</text>
</comment>
<evidence type="ECO:0000256" key="4">
    <source>
        <dbReference type="ARBA" id="ARBA00022679"/>
    </source>
</evidence>
<dbReference type="CDD" id="cd16922">
    <property type="entry name" value="HATPase_EvgS-ArcB-TorS-like"/>
    <property type="match status" value="1"/>
</dbReference>
<dbReference type="SMART" id="SM00387">
    <property type="entry name" value="HATPase_c"/>
    <property type="match status" value="1"/>
</dbReference>
<dbReference type="PROSITE" id="PS50110">
    <property type="entry name" value="RESPONSE_REGULATORY"/>
    <property type="match status" value="1"/>
</dbReference>
<dbReference type="InterPro" id="IPR011006">
    <property type="entry name" value="CheY-like_superfamily"/>
</dbReference>
<dbReference type="InterPro" id="IPR003661">
    <property type="entry name" value="HisK_dim/P_dom"/>
</dbReference>
<dbReference type="Pfam" id="PF00512">
    <property type="entry name" value="HisKA"/>
    <property type="match status" value="1"/>
</dbReference>
<evidence type="ECO:0000256" key="8">
    <source>
        <dbReference type="SAM" id="Phobius"/>
    </source>
</evidence>
<dbReference type="Proteomes" id="UP001165413">
    <property type="component" value="Unassembled WGS sequence"/>
</dbReference>
<dbReference type="Gene3D" id="1.10.287.130">
    <property type="match status" value="1"/>
</dbReference>
<keyword evidence="12" id="KW-1185">Reference proteome</keyword>
<evidence type="ECO:0000256" key="2">
    <source>
        <dbReference type="ARBA" id="ARBA00012438"/>
    </source>
</evidence>
<keyword evidence="6" id="KW-0902">Two-component regulatory system</keyword>
<organism evidence="11 12">
    <name type="scientific">Opacimonas viscosa</name>
    <dbReference type="NCBI Taxonomy" id="2961944"/>
    <lineage>
        <taxon>Bacteria</taxon>
        <taxon>Pseudomonadati</taxon>
        <taxon>Pseudomonadota</taxon>
        <taxon>Gammaproteobacteria</taxon>
        <taxon>Alteromonadales</taxon>
        <taxon>Alteromonadaceae</taxon>
        <taxon>Opacimonas</taxon>
    </lineage>
</organism>
<dbReference type="InterPro" id="IPR036890">
    <property type="entry name" value="HATPase_C_sf"/>
</dbReference>
<dbReference type="GO" id="GO:0005524">
    <property type="term" value="F:ATP binding"/>
    <property type="evidence" value="ECO:0007669"/>
    <property type="project" value="UniProtKB-KW"/>
</dbReference>
<keyword evidence="11" id="KW-0547">Nucleotide-binding</keyword>
<keyword evidence="8" id="KW-0472">Membrane</keyword>
<evidence type="ECO:0000313" key="12">
    <source>
        <dbReference type="Proteomes" id="UP001165413"/>
    </source>
</evidence>
<dbReference type="InterPro" id="IPR001789">
    <property type="entry name" value="Sig_transdc_resp-reg_receiver"/>
</dbReference>
<keyword evidence="11" id="KW-0067">ATP-binding</keyword>
<dbReference type="InterPro" id="IPR003594">
    <property type="entry name" value="HATPase_dom"/>
</dbReference>
<dbReference type="GO" id="GO:0000155">
    <property type="term" value="F:phosphorelay sensor kinase activity"/>
    <property type="evidence" value="ECO:0007669"/>
    <property type="project" value="InterPro"/>
</dbReference>
<evidence type="ECO:0000256" key="1">
    <source>
        <dbReference type="ARBA" id="ARBA00000085"/>
    </source>
</evidence>
<dbReference type="PANTHER" id="PTHR43047">
    <property type="entry name" value="TWO-COMPONENT HISTIDINE PROTEIN KINASE"/>
    <property type="match status" value="1"/>
</dbReference>
<feature type="transmembrane region" description="Helical" evidence="8">
    <location>
        <begin position="187"/>
        <end position="210"/>
    </location>
</feature>
<dbReference type="InterPro" id="IPR004358">
    <property type="entry name" value="Sig_transdc_His_kin-like_C"/>
</dbReference>
<name>A0AA42BM29_9ALTE</name>
<dbReference type="InterPro" id="IPR005467">
    <property type="entry name" value="His_kinase_dom"/>
</dbReference>
<dbReference type="FunFam" id="3.30.565.10:FF:000010">
    <property type="entry name" value="Sensor histidine kinase RcsC"/>
    <property type="match status" value="1"/>
</dbReference>
<dbReference type="SMART" id="SM00388">
    <property type="entry name" value="HisKA"/>
    <property type="match status" value="1"/>
</dbReference>
<feature type="domain" description="Histidine kinase" evidence="9">
    <location>
        <begin position="239"/>
        <end position="459"/>
    </location>
</feature>
<keyword evidence="8" id="KW-1133">Transmembrane helix</keyword>
<evidence type="ECO:0000256" key="7">
    <source>
        <dbReference type="PROSITE-ProRule" id="PRU00169"/>
    </source>
</evidence>
<dbReference type="SUPFAM" id="SSF55874">
    <property type="entry name" value="ATPase domain of HSP90 chaperone/DNA topoisomerase II/histidine kinase"/>
    <property type="match status" value="1"/>
</dbReference>
<feature type="transmembrane region" description="Helical" evidence="8">
    <location>
        <begin position="10"/>
        <end position="29"/>
    </location>
</feature>
<dbReference type="PRINTS" id="PR00344">
    <property type="entry name" value="BCTRLSENSOR"/>
</dbReference>
<dbReference type="SUPFAM" id="SSF52172">
    <property type="entry name" value="CheY-like"/>
    <property type="match status" value="1"/>
</dbReference>
<accession>A0AA42BM29</accession>
<dbReference type="EC" id="2.7.13.3" evidence="2"/>
<dbReference type="SMART" id="SM00448">
    <property type="entry name" value="REC"/>
    <property type="match status" value="1"/>
</dbReference>
<dbReference type="PROSITE" id="PS50109">
    <property type="entry name" value="HIS_KIN"/>
    <property type="match status" value="1"/>
</dbReference>
<keyword evidence="4" id="KW-0808">Transferase</keyword>
<evidence type="ECO:0000256" key="5">
    <source>
        <dbReference type="ARBA" id="ARBA00022777"/>
    </source>
</evidence>
<dbReference type="InterPro" id="IPR036097">
    <property type="entry name" value="HisK_dim/P_sf"/>
</dbReference>
<dbReference type="Gene3D" id="3.40.50.2300">
    <property type="match status" value="1"/>
</dbReference>
<evidence type="ECO:0000256" key="3">
    <source>
        <dbReference type="ARBA" id="ARBA00022553"/>
    </source>
</evidence>
<dbReference type="SUPFAM" id="SSF47384">
    <property type="entry name" value="Homodimeric domain of signal transducing histidine kinase"/>
    <property type="match status" value="1"/>
</dbReference>
<reference evidence="11" key="1">
    <citation type="submission" date="2022-07" db="EMBL/GenBank/DDBJ databases">
        <title>Characterization of the Novel Bacterium Alteromonas immobilis LMIT006 and Alteromonas gregis LMIT007.</title>
        <authorList>
            <person name="Lin X."/>
        </authorList>
    </citation>
    <scope>NUCLEOTIDE SEQUENCE</scope>
    <source>
        <strain evidence="11">LMIT007</strain>
    </source>
</reference>
<feature type="modified residue" description="4-aspartylphosphate" evidence="7">
    <location>
        <position position="531"/>
    </location>
</feature>
<proteinExistence type="predicted"/>
<feature type="domain" description="Response regulatory" evidence="10">
    <location>
        <begin position="482"/>
        <end position="596"/>
    </location>
</feature>
<dbReference type="Gene3D" id="3.30.565.10">
    <property type="entry name" value="Histidine kinase-like ATPase, C-terminal domain"/>
    <property type="match status" value="1"/>
</dbReference>
<keyword evidence="3 7" id="KW-0597">Phosphoprotein</keyword>
<comment type="catalytic activity">
    <reaction evidence="1">
        <text>ATP + protein L-histidine = ADP + protein N-phospho-L-histidine.</text>
        <dbReference type="EC" id="2.7.13.3"/>
    </reaction>
</comment>
<dbReference type="AlphaFoldDB" id="A0AA42BM29"/>
<evidence type="ECO:0000259" key="10">
    <source>
        <dbReference type="PROSITE" id="PS50110"/>
    </source>
</evidence>
<dbReference type="PANTHER" id="PTHR43047:SF64">
    <property type="entry name" value="HISTIDINE KINASE CONTAINING CHEY-HOMOLOGOUS RECEIVER DOMAIN AND PAS DOMAIN-RELATED"/>
    <property type="match status" value="1"/>
</dbReference>
<evidence type="ECO:0000313" key="11">
    <source>
        <dbReference type="EMBL" id="MCP3429219.1"/>
    </source>
</evidence>
<keyword evidence="5" id="KW-0418">Kinase</keyword>
<dbReference type="EMBL" id="JANATA010000017">
    <property type="protein sequence ID" value="MCP3429219.1"/>
    <property type="molecule type" value="Genomic_DNA"/>
</dbReference>
<gene>
    <name evidence="11" type="ORF">NLF92_09715</name>
</gene>
<dbReference type="CDD" id="cd00082">
    <property type="entry name" value="HisKA"/>
    <property type="match status" value="1"/>
</dbReference>
<evidence type="ECO:0000256" key="6">
    <source>
        <dbReference type="ARBA" id="ARBA00023012"/>
    </source>
</evidence>